<keyword evidence="3" id="KW-1185">Reference proteome</keyword>
<protein>
    <submittedName>
        <fullName evidence="2">PhnB protein</fullName>
    </submittedName>
</protein>
<dbReference type="CDD" id="cd06588">
    <property type="entry name" value="PhnB_like"/>
    <property type="match status" value="1"/>
</dbReference>
<dbReference type="PANTHER" id="PTHR33990">
    <property type="entry name" value="PROTEIN YJDN-RELATED"/>
    <property type="match status" value="1"/>
</dbReference>
<dbReference type="RefSeq" id="WP_167053957.1">
    <property type="nucleotide sequence ID" value="NZ_JAAOZR010000006.1"/>
</dbReference>
<proteinExistence type="predicted"/>
<accession>A0ABS4HTL5</accession>
<dbReference type="Proteomes" id="UP001519344">
    <property type="component" value="Unassembled WGS sequence"/>
</dbReference>
<name>A0ABS4HTL5_9BACL</name>
<dbReference type="SUPFAM" id="SSF54593">
    <property type="entry name" value="Glyoxalase/Bleomycin resistance protein/Dihydroxybiphenyl dioxygenase"/>
    <property type="match status" value="1"/>
</dbReference>
<reference evidence="2 3" key="1">
    <citation type="submission" date="2021-03" db="EMBL/GenBank/DDBJ databases">
        <title>Genomic Encyclopedia of Type Strains, Phase IV (KMG-IV): sequencing the most valuable type-strain genomes for metagenomic binning, comparative biology and taxonomic classification.</title>
        <authorList>
            <person name="Goeker M."/>
        </authorList>
    </citation>
    <scope>NUCLEOTIDE SEQUENCE [LARGE SCALE GENOMIC DNA]</scope>
    <source>
        <strain evidence="2 3">DSM 24950</strain>
    </source>
</reference>
<feature type="domain" description="PhnB-like" evidence="1">
    <location>
        <begin position="6"/>
        <end position="131"/>
    </location>
</feature>
<sequence length="142" mass="15997">MALDFYLNFNGNCREAVEYYAGVFGKEQPKIMTFGETPSDPAYPLPDEAKSLVMHARLSISGSNVMFSDVFPGMPFVAGNNISLSLVSNDIEEVKSAFHKLKEGGKVTMELQETFWSKCYGMLEDKFGIQWMFNYDNGEVVY</sequence>
<dbReference type="Pfam" id="PF06983">
    <property type="entry name" value="3-dmu-9_3-mt"/>
    <property type="match status" value="1"/>
</dbReference>
<gene>
    <name evidence="2" type="ORF">J2Z65_001063</name>
</gene>
<evidence type="ECO:0000313" key="3">
    <source>
        <dbReference type="Proteomes" id="UP001519344"/>
    </source>
</evidence>
<dbReference type="EMBL" id="JAGGKV010000002">
    <property type="protein sequence ID" value="MBP1961865.1"/>
    <property type="molecule type" value="Genomic_DNA"/>
</dbReference>
<dbReference type="Gene3D" id="3.10.180.10">
    <property type="entry name" value="2,3-Dihydroxybiphenyl 1,2-Dioxygenase, domain 1"/>
    <property type="match status" value="1"/>
</dbReference>
<dbReference type="PANTHER" id="PTHR33990:SF1">
    <property type="entry name" value="PROTEIN YJDN"/>
    <property type="match status" value="1"/>
</dbReference>
<evidence type="ECO:0000259" key="1">
    <source>
        <dbReference type="Pfam" id="PF06983"/>
    </source>
</evidence>
<comment type="caution">
    <text evidence="2">The sequence shown here is derived from an EMBL/GenBank/DDBJ whole genome shotgun (WGS) entry which is preliminary data.</text>
</comment>
<dbReference type="InterPro" id="IPR028973">
    <property type="entry name" value="PhnB-like"/>
</dbReference>
<organism evidence="2 3">
    <name type="scientific">Paenibacillus aceris</name>
    <dbReference type="NCBI Taxonomy" id="869555"/>
    <lineage>
        <taxon>Bacteria</taxon>
        <taxon>Bacillati</taxon>
        <taxon>Bacillota</taxon>
        <taxon>Bacilli</taxon>
        <taxon>Bacillales</taxon>
        <taxon>Paenibacillaceae</taxon>
        <taxon>Paenibacillus</taxon>
    </lineage>
</organism>
<evidence type="ECO:0000313" key="2">
    <source>
        <dbReference type="EMBL" id="MBP1961865.1"/>
    </source>
</evidence>
<dbReference type="InterPro" id="IPR029068">
    <property type="entry name" value="Glyas_Bleomycin-R_OHBP_Dase"/>
</dbReference>